<accession>A0A1Y2HYM2</accession>
<protein>
    <submittedName>
        <fullName evidence="2">Uncharacterized protein</fullName>
    </submittedName>
</protein>
<dbReference type="Proteomes" id="UP000193411">
    <property type="component" value="Unassembled WGS sequence"/>
</dbReference>
<feature type="chain" id="PRO_5010998330" evidence="1">
    <location>
        <begin position="18"/>
        <end position="163"/>
    </location>
</feature>
<sequence length="163" mass="16352">MKSIILVAAALVASVTAAPGYAPAPAAEYNAAAPAQTTPCTKSLATAAPVATNAYDAAKPVDVAPKPTAAAYDAAAPAPAATTPCDKSKTAAAAVTQAAYDAPAVQENPYSDVTKKTYADDRDRLVTTGETIMRERFESSAMPKSSSSFVAVVAVVGAGALLF</sequence>
<evidence type="ECO:0000256" key="1">
    <source>
        <dbReference type="SAM" id="SignalP"/>
    </source>
</evidence>
<organism evidence="2 3">
    <name type="scientific">Catenaria anguillulae PL171</name>
    <dbReference type="NCBI Taxonomy" id="765915"/>
    <lineage>
        <taxon>Eukaryota</taxon>
        <taxon>Fungi</taxon>
        <taxon>Fungi incertae sedis</taxon>
        <taxon>Blastocladiomycota</taxon>
        <taxon>Blastocladiomycetes</taxon>
        <taxon>Blastocladiales</taxon>
        <taxon>Catenariaceae</taxon>
        <taxon>Catenaria</taxon>
    </lineage>
</organism>
<comment type="caution">
    <text evidence="2">The sequence shown here is derived from an EMBL/GenBank/DDBJ whole genome shotgun (WGS) entry which is preliminary data.</text>
</comment>
<evidence type="ECO:0000313" key="3">
    <source>
        <dbReference type="Proteomes" id="UP000193411"/>
    </source>
</evidence>
<dbReference type="AlphaFoldDB" id="A0A1Y2HYM2"/>
<gene>
    <name evidence="2" type="ORF">BCR44DRAFT_69670</name>
</gene>
<feature type="signal peptide" evidence="1">
    <location>
        <begin position="1"/>
        <end position="17"/>
    </location>
</feature>
<dbReference type="EMBL" id="MCFL01000009">
    <property type="protein sequence ID" value="ORZ38252.1"/>
    <property type="molecule type" value="Genomic_DNA"/>
</dbReference>
<evidence type="ECO:0000313" key="2">
    <source>
        <dbReference type="EMBL" id="ORZ38252.1"/>
    </source>
</evidence>
<name>A0A1Y2HYM2_9FUNG</name>
<reference evidence="2 3" key="1">
    <citation type="submission" date="2016-07" db="EMBL/GenBank/DDBJ databases">
        <title>Pervasive Adenine N6-methylation of Active Genes in Fungi.</title>
        <authorList>
            <consortium name="DOE Joint Genome Institute"/>
            <person name="Mondo S.J."/>
            <person name="Dannebaum R.O."/>
            <person name="Kuo R.C."/>
            <person name="Labutti K."/>
            <person name="Haridas S."/>
            <person name="Kuo A."/>
            <person name="Salamov A."/>
            <person name="Ahrendt S.R."/>
            <person name="Lipzen A."/>
            <person name="Sullivan W."/>
            <person name="Andreopoulos W.B."/>
            <person name="Clum A."/>
            <person name="Lindquist E."/>
            <person name="Daum C."/>
            <person name="Ramamoorthy G.K."/>
            <person name="Gryganskyi A."/>
            <person name="Culley D."/>
            <person name="Magnuson J.K."/>
            <person name="James T.Y."/>
            <person name="O'Malley M.A."/>
            <person name="Stajich J.E."/>
            <person name="Spatafora J.W."/>
            <person name="Visel A."/>
            <person name="Grigoriev I.V."/>
        </authorList>
    </citation>
    <scope>NUCLEOTIDE SEQUENCE [LARGE SCALE GENOMIC DNA]</scope>
    <source>
        <strain evidence="2 3">PL171</strain>
    </source>
</reference>
<keyword evidence="3" id="KW-1185">Reference proteome</keyword>
<proteinExistence type="predicted"/>
<keyword evidence="1" id="KW-0732">Signal</keyword>